<gene>
    <name evidence="2" type="ORF">Sspor_10930</name>
</gene>
<dbReference type="Proteomes" id="UP000608522">
    <property type="component" value="Unassembled WGS sequence"/>
</dbReference>
<accession>A0ABQ3T582</accession>
<reference evidence="3" key="1">
    <citation type="submission" date="2023-07" db="EMBL/GenBank/DDBJ databases">
        <title>Whole genome shotgun sequence of Streptomyces spororaveus NBRC 15456.</title>
        <authorList>
            <person name="Komaki H."/>
            <person name="Tamura T."/>
        </authorList>
    </citation>
    <scope>NUCLEOTIDE SEQUENCE [LARGE SCALE GENOMIC DNA]</scope>
    <source>
        <strain evidence="3">NBRC 15456</strain>
    </source>
</reference>
<sequence>MSTAPAHPLSVEATLDPRLTRWKWLVKWILAIPHYIVLSVLQIAFLLLSIIAFFSILITGSYPRRLFDFNVGVIRWNTRVTYYCSAVMATDEYPPFTLRETPGYPIRVDLVYPEQLSRGLVLVKWLLVIPQLLVIMLLFTGGWRAYQSFDDYSPFSSGLVGLLSLVAVVILTCTGSYPRGLFDLLVGLVRWMLRVFVYASLMTDEYPPFRLDLGGSEPRAGAVEPAGGGNDQAS</sequence>
<evidence type="ECO:0000256" key="1">
    <source>
        <dbReference type="SAM" id="Phobius"/>
    </source>
</evidence>
<keyword evidence="1" id="KW-0812">Transmembrane</keyword>
<name>A0ABQ3T582_9ACTN</name>
<feature type="transmembrane region" description="Helical" evidence="1">
    <location>
        <begin position="152"/>
        <end position="174"/>
    </location>
</feature>
<protein>
    <submittedName>
        <fullName evidence="2">Membrane protein</fullName>
    </submittedName>
</protein>
<dbReference type="InterPro" id="IPR025498">
    <property type="entry name" value="DUF4389"/>
</dbReference>
<keyword evidence="1" id="KW-0472">Membrane</keyword>
<feature type="transmembrane region" description="Helical" evidence="1">
    <location>
        <begin position="32"/>
        <end position="58"/>
    </location>
</feature>
<proteinExistence type="predicted"/>
<evidence type="ECO:0000313" key="2">
    <source>
        <dbReference type="EMBL" id="GHI75532.1"/>
    </source>
</evidence>
<organism evidence="2 3">
    <name type="scientific">Streptomyces spororaveus</name>
    <dbReference type="NCBI Taxonomy" id="284039"/>
    <lineage>
        <taxon>Bacteria</taxon>
        <taxon>Bacillati</taxon>
        <taxon>Actinomycetota</taxon>
        <taxon>Actinomycetes</taxon>
        <taxon>Kitasatosporales</taxon>
        <taxon>Streptomycetaceae</taxon>
        <taxon>Streptomyces</taxon>
    </lineage>
</organism>
<dbReference type="RefSeq" id="WP_202197962.1">
    <property type="nucleotide sequence ID" value="NZ_BAAATO010000004.1"/>
</dbReference>
<dbReference type="Pfam" id="PF14333">
    <property type="entry name" value="DUF4389"/>
    <property type="match status" value="2"/>
</dbReference>
<dbReference type="EMBL" id="BNED01000005">
    <property type="protein sequence ID" value="GHI75532.1"/>
    <property type="molecule type" value="Genomic_DNA"/>
</dbReference>
<comment type="caution">
    <text evidence="2">The sequence shown here is derived from an EMBL/GenBank/DDBJ whole genome shotgun (WGS) entry which is preliminary data.</text>
</comment>
<evidence type="ECO:0000313" key="3">
    <source>
        <dbReference type="Proteomes" id="UP000608522"/>
    </source>
</evidence>
<keyword evidence="1" id="KW-1133">Transmembrane helix</keyword>
<keyword evidence="3" id="KW-1185">Reference proteome</keyword>
<feature type="transmembrane region" description="Helical" evidence="1">
    <location>
        <begin position="125"/>
        <end position="146"/>
    </location>
</feature>